<keyword evidence="1" id="KW-0812">Transmembrane</keyword>
<sequence>MVWVNLLPWRQAALRQRKRLWGLLALGAMLMLVGLLLGGVAQRRLNQQQMEGLAIWRTGLNLATQLKARSVAAQQQLALLQSRQAERQQRLARWQQFANALGAAFPADLWLQQMVKGEHSLEINGFGRRIESLHQLRQQLENMPIFRQVTLGQIKRSRDRALEFTLQAQLPGAKERADD</sequence>
<keyword evidence="3" id="KW-1185">Reference proteome</keyword>
<dbReference type="Proteomes" id="UP001306592">
    <property type="component" value="Unassembled WGS sequence"/>
</dbReference>
<dbReference type="PANTHER" id="PTHR40278">
    <property type="entry name" value="DNA UTILIZATION PROTEIN HOFN"/>
    <property type="match status" value="1"/>
</dbReference>
<evidence type="ECO:0000256" key="1">
    <source>
        <dbReference type="SAM" id="Phobius"/>
    </source>
</evidence>
<dbReference type="RefSeq" id="WP_230050302.1">
    <property type="nucleotide sequence ID" value="NZ_CAKKMT010000012.1"/>
</dbReference>
<keyword evidence="1" id="KW-1133">Transmembrane helix</keyword>
<keyword evidence="1" id="KW-0472">Membrane</keyword>
<organism evidence="2 3">
    <name type="scientific">Erwinia aphidicola</name>
    <dbReference type="NCBI Taxonomy" id="68334"/>
    <lineage>
        <taxon>Bacteria</taxon>
        <taxon>Pseudomonadati</taxon>
        <taxon>Pseudomonadota</taxon>
        <taxon>Gammaproteobacteria</taxon>
        <taxon>Enterobacterales</taxon>
        <taxon>Erwiniaceae</taxon>
        <taxon>Erwinia</taxon>
    </lineage>
</organism>
<dbReference type="InterPro" id="IPR052534">
    <property type="entry name" value="Extracell_DNA_Util/SecSys_Comp"/>
</dbReference>
<dbReference type="Pfam" id="PF05137">
    <property type="entry name" value="PilN"/>
    <property type="match status" value="1"/>
</dbReference>
<protein>
    <submittedName>
        <fullName evidence="2">PilN domain-containing protein</fullName>
    </submittedName>
</protein>
<dbReference type="InterPro" id="IPR007813">
    <property type="entry name" value="PilN"/>
</dbReference>
<evidence type="ECO:0000313" key="3">
    <source>
        <dbReference type="Proteomes" id="UP001306592"/>
    </source>
</evidence>
<accession>A0ABU8DEP2</accession>
<feature type="transmembrane region" description="Helical" evidence="1">
    <location>
        <begin position="20"/>
        <end position="41"/>
    </location>
</feature>
<evidence type="ECO:0000313" key="2">
    <source>
        <dbReference type="EMBL" id="MEI2681310.1"/>
    </source>
</evidence>
<dbReference type="PANTHER" id="PTHR40278:SF1">
    <property type="entry name" value="DNA UTILIZATION PROTEIN HOFN"/>
    <property type="match status" value="1"/>
</dbReference>
<proteinExistence type="predicted"/>
<gene>
    <name evidence="2" type="ORF">V8N49_06490</name>
</gene>
<dbReference type="EMBL" id="JBANEI010000003">
    <property type="protein sequence ID" value="MEI2681310.1"/>
    <property type="molecule type" value="Genomic_DNA"/>
</dbReference>
<comment type="caution">
    <text evidence="2">The sequence shown here is derived from an EMBL/GenBank/DDBJ whole genome shotgun (WGS) entry which is preliminary data.</text>
</comment>
<name>A0ABU8DEP2_ERWAP</name>
<reference evidence="2 3" key="1">
    <citation type="submission" date="2024-02" db="EMBL/GenBank/DDBJ databases">
        <title>First report Erwinia aphidicola in onion in Chile.</title>
        <authorList>
            <person name="Valenzuela M."/>
            <person name="Pena M."/>
            <person name="Dutta B."/>
        </authorList>
    </citation>
    <scope>NUCLEOTIDE SEQUENCE [LARGE SCALE GENOMIC DNA]</scope>
    <source>
        <strain evidence="2 3">QCJ3A</strain>
    </source>
</reference>